<comment type="caution">
    <text evidence="2">The sequence shown here is derived from an EMBL/GenBank/DDBJ whole genome shotgun (WGS) entry which is preliminary data.</text>
</comment>
<evidence type="ECO:0000313" key="3">
    <source>
        <dbReference type="Proteomes" id="UP000704712"/>
    </source>
</evidence>
<feature type="region of interest" description="Disordered" evidence="1">
    <location>
        <begin position="1"/>
        <end position="45"/>
    </location>
</feature>
<dbReference type="AlphaFoldDB" id="A0A8S9V1U5"/>
<name>A0A8S9V1U5_PHYIN</name>
<dbReference type="Proteomes" id="UP000704712">
    <property type="component" value="Unassembled WGS sequence"/>
</dbReference>
<organism evidence="2 3">
    <name type="scientific">Phytophthora infestans</name>
    <name type="common">Potato late blight agent</name>
    <name type="synonym">Botrytis infestans</name>
    <dbReference type="NCBI Taxonomy" id="4787"/>
    <lineage>
        <taxon>Eukaryota</taxon>
        <taxon>Sar</taxon>
        <taxon>Stramenopiles</taxon>
        <taxon>Oomycota</taxon>
        <taxon>Peronosporomycetes</taxon>
        <taxon>Peronosporales</taxon>
        <taxon>Peronosporaceae</taxon>
        <taxon>Phytophthora</taxon>
    </lineage>
</organism>
<feature type="compositionally biased region" description="Polar residues" evidence="1">
    <location>
        <begin position="18"/>
        <end position="30"/>
    </location>
</feature>
<dbReference type="EMBL" id="JAACNO010000729">
    <property type="protein sequence ID" value="KAF4145454.1"/>
    <property type="molecule type" value="Genomic_DNA"/>
</dbReference>
<evidence type="ECO:0000256" key="1">
    <source>
        <dbReference type="SAM" id="MobiDB-lite"/>
    </source>
</evidence>
<gene>
    <name evidence="2" type="ORF">GN958_ATG05350</name>
</gene>
<accession>A0A8S9V1U5</accession>
<proteinExistence type="predicted"/>
<protein>
    <submittedName>
        <fullName evidence="2">Uncharacterized protein</fullName>
    </submittedName>
</protein>
<sequence>MNLGSDIVSDSEDAPVFTSDNEYETTSPSLSEGEEGRWNQDSDQKLSPGVAVGFTCSRVNPGGLVQEEMLRRKGDKIERFVTSFDYDFRGKENEHLDSARSRKDAGVHARRRGTGERNRFVYCLPLVGPVCRYAFCALETYVIEDWGR</sequence>
<evidence type="ECO:0000313" key="2">
    <source>
        <dbReference type="EMBL" id="KAF4145454.1"/>
    </source>
</evidence>
<feature type="compositionally biased region" description="Basic and acidic residues" evidence="1">
    <location>
        <begin position="34"/>
        <end position="44"/>
    </location>
</feature>
<reference evidence="2" key="1">
    <citation type="submission" date="2020-03" db="EMBL/GenBank/DDBJ databases">
        <title>Hybrid Assembly of Korean Phytophthora infestans isolates.</title>
        <authorList>
            <person name="Prokchorchik M."/>
            <person name="Lee Y."/>
            <person name="Seo J."/>
            <person name="Cho J.-H."/>
            <person name="Park Y.-E."/>
            <person name="Jang D.-C."/>
            <person name="Im J.-S."/>
            <person name="Choi J.-G."/>
            <person name="Park H.-J."/>
            <person name="Lee G.-B."/>
            <person name="Lee Y.-G."/>
            <person name="Hong S.-Y."/>
            <person name="Cho K."/>
            <person name="Sohn K.H."/>
        </authorList>
    </citation>
    <scope>NUCLEOTIDE SEQUENCE</scope>
    <source>
        <strain evidence="2">KR_2_A2</strain>
    </source>
</reference>